<dbReference type="STRING" id="1331007.AALB_0785"/>
<name>R9PH66_AGAAL</name>
<dbReference type="PANTHER" id="PTHR31157:SF1">
    <property type="entry name" value="SCP DOMAIN-CONTAINING PROTEIN"/>
    <property type="match status" value="1"/>
</dbReference>
<evidence type="ECO:0000256" key="2">
    <source>
        <dbReference type="SAM" id="SignalP"/>
    </source>
</evidence>
<dbReference type="SUPFAM" id="SSF55797">
    <property type="entry name" value="PR-1-like"/>
    <property type="match status" value="1"/>
</dbReference>
<dbReference type="AlphaFoldDB" id="R9PH66"/>
<evidence type="ECO:0000313" key="5">
    <source>
        <dbReference type="Proteomes" id="UP000014461"/>
    </source>
</evidence>
<dbReference type="InterPro" id="IPR014044">
    <property type="entry name" value="CAP_dom"/>
</dbReference>
<dbReference type="OrthoDB" id="68195at2"/>
<dbReference type="CDD" id="cd05379">
    <property type="entry name" value="CAP_bacterial"/>
    <property type="match status" value="1"/>
</dbReference>
<feature type="region of interest" description="Disordered" evidence="1">
    <location>
        <begin position="22"/>
        <end position="61"/>
    </location>
</feature>
<gene>
    <name evidence="4" type="ORF">AALB_0785</name>
</gene>
<feature type="signal peptide" evidence="2">
    <location>
        <begin position="1"/>
        <end position="21"/>
    </location>
</feature>
<dbReference type="InterPro" id="IPR035940">
    <property type="entry name" value="CAP_sf"/>
</dbReference>
<dbReference type="PANTHER" id="PTHR31157">
    <property type="entry name" value="SCP DOMAIN-CONTAINING PROTEIN"/>
    <property type="match status" value="1"/>
</dbReference>
<feature type="compositionally biased region" description="Acidic residues" evidence="1">
    <location>
        <begin position="44"/>
        <end position="53"/>
    </location>
</feature>
<evidence type="ECO:0000256" key="1">
    <source>
        <dbReference type="SAM" id="MobiDB-lite"/>
    </source>
</evidence>
<dbReference type="Proteomes" id="UP000014461">
    <property type="component" value="Unassembled WGS sequence"/>
</dbReference>
<dbReference type="RefSeq" id="WP_016400473.1">
    <property type="nucleotide sequence ID" value="NZ_BARX01000003.1"/>
</dbReference>
<proteinExistence type="predicted"/>
<protein>
    <recommendedName>
        <fullName evidence="3">SCP domain-containing protein</fullName>
    </recommendedName>
</protein>
<evidence type="ECO:0000313" key="4">
    <source>
        <dbReference type="EMBL" id="GAD00705.1"/>
    </source>
</evidence>
<feature type="domain" description="SCP" evidence="3">
    <location>
        <begin position="70"/>
        <end position="196"/>
    </location>
</feature>
<keyword evidence="2" id="KW-0732">Signal</keyword>
<organism evidence="4 5">
    <name type="scientific">Agarivorans albus MKT 106</name>
    <dbReference type="NCBI Taxonomy" id="1331007"/>
    <lineage>
        <taxon>Bacteria</taxon>
        <taxon>Pseudomonadati</taxon>
        <taxon>Pseudomonadota</taxon>
        <taxon>Gammaproteobacteria</taxon>
        <taxon>Alteromonadales</taxon>
        <taxon>Alteromonadaceae</taxon>
        <taxon>Agarivorans</taxon>
    </lineage>
</organism>
<comment type="caution">
    <text evidence="4">The sequence shown here is derived from an EMBL/GenBank/DDBJ whole genome shotgun (WGS) entry which is preliminary data.</text>
</comment>
<accession>R9PH66</accession>
<dbReference type="EMBL" id="BARX01000003">
    <property type="protein sequence ID" value="GAD00705.1"/>
    <property type="molecule type" value="Genomic_DNA"/>
</dbReference>
<dbReference type="PROSITE" id="PS51257">
    <property type="entry name" value="PROKAR_LIPOPROTEIN"/>
    <property type="match status" value="1"/>
</dbReference>
<evidence type="ECO:0000259" key="3">
    <source>
        <dbReference type="Pfam" id="PF00188"/>
    </source>
</evidence>
<reference evidence="4" key="1">
    <citation type="journal article" date="2013" name="Genome Announc.">
        <title>Draft Genome Sequence of Agarivorans albus Strain MKT 106T, an Agarolytic Marine Bacterium.</title>
        <authorList>
            <person name="Yasuike M."/>
            <person name="Nakamura Y."/>
            <person name="Kai W."/>
            <person name="Fujiwara A."/>
            <person name="Fukui Y."/>
            <person name="Satomi M."/>
            <person name="Sano M."/>
        </authorList>
    </citation>
    <scope>NUCLEOTIDE SEQUENCE [LARGE SCALE GENOMIC DNA]</scope>
</reference>
<sequence>MYFSKVLPLSWLLLLALSGCGGSSDSPEPQSDDEVTPVNPVEPTEPEPNEPVDPDPREPVNNSLQASMLRLVNEARGEGRNCGSTFYPAVAPLSSNLSLQLAAEEHSNNMANYDFFSHTGLDGSSSATRASAQGYSWSYVGENIAAGQRSVEAAMNGWLQSSGHCANIMNANYTELGAAKAENASSSYGIYWTQVFGAQR</sequence>
<feature type="chain" id="PRO_5004488039" description="SCP domain-containing protein" evidence="2">
    <location>
        <begin position="22"/>
        <end position="200"/>
    </location>
</feature>
<dbReference type="Pfam" id="PF00188">
    <property type="entry name" value="CAP"/>
    <property type="match status" value="1"/>
</dbReference>
<keyword evidence="5" id="KW-1185">Reference proteome</keyword>
<dbReference type="Gene3D" id="3.40.33.10">
    <property type="entry name" value="CAP"/>
    <property type="match status" value="1"/>
</dbReference>